<dbReference type="EMBL" id="CAXDID020000028">
    <property type="protein sequence ID" value="CAL5991775.1"/>
    <property type="molecule type" value="Genomic_DNA"/>
</dbReference>
<keyword evidence="2" id="KW-1185">Reference proteome</keyword>
<proteinExistence type="predicted"/>
<protein>
    <submittedName>
        <fullName evidence="1">Hypothetical_protein</fullName>
    </submittedName>
</protein>
<accession>A0ABP1HL58</accession>
<evidence type="ECO:0000313" key="2">
    <source>
        <dbReference type="Proteomes" id="UP001642409"/>
    </source>
</evidence>
<gene>
    <name evidence="1" type="ORF">HINF_LOCUS12254</name>
</gene>
<name>A0ABP1HL58_9EUKA</name>
<sequence length="407" mass="48084">MPPYKNKFQLLADQEENNDEQVIQNDIEIIPQPIIYQKLLNIPIWAIQQVLDEQDNFKVQVMNLRIQQETEDVFTFMKNEQGYLIITSSSEQIVNCVAELAENYYQYIIAWSGTQALILQNTTSITQLWQNRSRFCYSIKCNEVQQNSVFWVLDSSSERTHLIKSVISVNQTLNSNSWQQIVTSQFDEMSKYFKINLKDYNYFMNAWFGSINIMSQIKIQNKDQLINAVNGNKAYISFKMCEDDNLTDFMLKNSKKQFGWRNTPQSKGEPLHQVIVHKYDDSLEMWGRSFALTFFIPSSEGLFDTKVVIRLTPKILDDQTQLLEDLKLNGPDNWEYISVRKQPINEHVYAHKMNFENHNNKETFVFWSAKEFPMMPDSQEQCVGDQIWQFMDTVYNQNVKFQQRRTK</sequence>
<reference evidence="1 2" key="1">
    <citation type="submission" date="2024-07" db="EMBL/GenBank/DDBJ databases">
        <authorList>
            <person name="Akdeniz Z."/>
        </authorList>
    </citation>
    <scope>NUCLEOTIDE SEQUENCE [LARGE SCALE GENOMIC DNA]</scope>
</reference>
<comment type="caution">
    <text evidence="1">The sequence shown here is derived from an EMBL/GenBank/DDBJ whole genome shotgun (WGS) entry which is preliminary data.</text>
</comment>
<evidence type="ECO:0000313" key="1">
    <source>
        <dbReference type="EMBL" id="CAL5991775.1"/>
    </source>
</evidence>
<organism evidence="1 2">
    <name type="scientific">Hexamita inflata</name>
    <dbReference type="NCBI Taxonomy" id="28002"/>
    <lineage>
        <taxon>Eukaryota</taxon>
        <taxon>Metamonada</taxon>
        <taxon>Diplomonadida</taxon>
        <taxon>Hexamitidae</taxon>
        <taxon>Hexamitinae</taxon>
        <taxon>Hexamita</taxon>
    </lineage>
</organism>
<dbReference type="Proteomes" id="UP001642409">
    <property type="component" value="Unassembled WGS sequence"/>
</dbReference>